<dbReference type="Pfam" id="PF02468">
    <property type="entry name" value="PsbN"/>
    <property type="match status" value="1"/>
</dbReference>
<dbReference type="EMBL" id="MN817664">
    <property type="protein sequence ID" value="QXU76280.1"/>
    <property type="molecule type" value="Genomic_DNA"/>
</dbReference>
<organism evidence="6">
    <name type="scientific">Dicranopteris pedata</name>
    <dbReference type="NCBI Taxonomy" id="397678"/>
    <lineage>
        <taxon>Eukaryota</taxon>
        <taxon>Viridiplantae</taxon>
        <taxon>Streptophyta</taxon>
        <taxon>Embryophyta</taxon>
        <taxon>Tracheophyta</taxon>
        <taxon>Polypodiopsida</taxon>
        <taxon>Polypodiidae</taxon>
        <taxon>Gleicheniales</taxon>
        <taxon>Gleicheniaceae</taxon>
        <taxon>Dicranopteris</taxon>
    </lineage>
</organism>
<keyword evidence="2 5" id="KW-0812">Transmembrane</keyword>
<keyword evidence="3 5" id="KW-1133">Transmembrane helix</keyword>
<dbReference type="HAMAP" id="MF_00293">
    <property type="entry name" value="PSII_PsbN"/>
    <property type="match status" value="1"/>
</dbReference>
<keyword evidence="6" id="KW-0934">Plastid</keyword>
<protein>
    <recommendedName>
        <fullName evidence="5">Protein PsbN</fullName>
    </recommendedName>
</protein>
<name>A0A8F7CJT0_9MONI</name>
<comment type="subcellular location">
    <subcellularLocation>
        <location evidence="1">Plastid membrane</location>
        <topology evidence="1">Single-pass membrane protein</topology>
    </subcellularLocation>
    <subcellularLocation>
        <location evidence="5">Plastid</location>
        <location evidence="5">Chloroplast thylakoid membrane</location>
        <topology evidence="5">Single-pass membrane protein</topology>
    </subcellularLocation>
</comment>
<comment type="function">
    <text evidence="5">May play a role in photosystem I and II biogenesis.</text>
</comment>
<dbReference type="GO" id="GO:0009535">
    <property type="term" value="C:chloroplast thylakoid membrane"/>
    <property type="evidence" value="ECO:0007669"/>
    <property type="project" value="UniProtKB-SubCell"/>
</dbReference>
<gene>
    <name evidence="5 6" type="primary">psbN</name>
</gene>
<geneLocation type="chloroplast" evidence="6"/>
<reference evidence="6" key="1">
    <citation type="submission" date="2019-12" db="EMBL/GenBank/DDBJ databases">
        <title>The complete chloroplast genome sequence of Dicranopteris pedata (Gleicheniaceae).</title>
        <authorList>
            <person name="Ma X."/>
        </authorList>
    </citation>
    <scope>NUCLEOTIDE SEQUENCE</scope>
</reference>
<keyword evidence="6" id="KW-0150">Chloroplast</keyword>
<evidence type="ECO:0000256" key="3">
    <source>
        <dbReference type="ARBA" id="ARBA00022989"/>
    </source>
</evidence>
<accession>A0A8F7CJT0</accession>
<dbReference type="AlphaFoldDB" id="A0A8F7CJT0"/>
<evidence type="ECO:0000256" key="1">
    <source>
        <dbReference type="ARBA" id="ARBA00004411"/>
    </source>
</evidence>
<comment type="similarity">
    <text evidence="5">Belongs to the PsbN family.</text>
</comment>
<evidence type="ECO:0000256" key="4">
    <source>
        <dbReference type="ARBA" id="ARBA00023136"/>
    </source>
</evidence>
<keyword evidence="4 5" id="KW-0472">Membrane</keyword>
<evidence type="ECO:0000313" key="6">
    <source>
        <dbReference type="EMBL" id="QXU76280.1"/>
    </source>
</evidence>
<proteinExistence type="inferred from homology"/>
<keyword evidence="5" id="KW-0793">Thylakoid</keyword>
<dbReference type="GO" id="GO:0015979">
    <property type="term" value="P:photosynthesis"/>
    <property type="evidence" value="ECO:0007669"/>
    <property type="project" value="InterPro"/>
</dbReference>
<sequence>METATLVAIFISCSLVSFTGYALYTAFGQPSVELRDPFEEHEDR</sequence>
<dbReference type="PANTHER" id="PTHR35326">
    <property type="entry name" value="PROTEIN PSBN"/>
    <property type="match status" value="1"/>
</dbReference>
<dbReference type="PANTHER" id="PTHR35326:SF3">
    <property type="entry name" value="PROTEIN PSBN"/>
    <property type="match status" value="1"/>
</dbReference>
<evidence type="ECO:0000256" key="2">
    <source>
        <dbReference type="ARBA" id="ARBA00022692"/>
    </source>
</evidence>
<feature type="transmembrane region" description="Helical" evidence="5">
    <location>
        <begin position="6"/>
        <end position="27"/>
    </location>
</feature>
<evidence type="ECO:0000256" key="5">
    <source>
        <dbReference type="HAMAP-Rule" id="MF_00293"/>
    </source>
</evidence>
<comment type="caution">
    <text evidence="5">Originally thought to be a component of PSII; based on experiments in Synechocystis, N.tabacum and barley, and its absence from PSII in T.elongatus and T.vulcanus, this is probably not true.</text>
</comment>
<dbReference type="InterPro" id="IPR003398">
    <property type="entry name" value="PSII_PsbN"/>
</dbReference>